<dbReference type="InterPro" id="IPR036514">
    <property type="entry name" value="SGNH_hydro_sf"/>
</dbReference>
<dbReference type="InterPro" id="IPR013830">
    <property type="entry name" value="SGNH_hydro"/>
</dbReference>
<keyword evidence="3" id="KW-1185">Reference proteome</keyword>
<dbReference type="Gene3D" id="3.40.50.1110">
    <property type="entry name" value="SGNH hydrolase"/>
    <property type="match status" value="1"/>
</dbReference>
<protein>
    <submittedName>
        <fullName evidence="2">Lysophospholipase L1-like esterase</fullName>
    </submittedName>
</protein>
<reference evidence="2 3" key="1">
    <citation type="submission" date="2024-06" db="EMBL/GenBank/DDBJ databases">
        <title>Genomic Encyclopedia of Type Strains, Phase IV (KMG-IV): sequencing the most valuable type-strain genomes for metagenomic binning, comparative biology and taxonomic classification.</title>
        <authorList>
            <person name="Goeker M."/>
        </authorList>
    </citation>
    <scope>NUCLEOTIDE SEQUENCE [LARGE SCALE GENOMIC DNA]</scope>
    <source>
        <strain evidence="2 3">DSM 100022</strain>
    </source>
</reference>
<proteinExistence type="predicted"/>
<comment type="caution">
    <text evidence="2">The sequence shown here is derived from an EMBL/GenBank/DDBJ whole genome shotgun (WGS) entry which is preliminary data.</text>
</comment>
<sequence length="334" mass="35261">MVAFWRLTDESPPVIIYDTYLPNAAELLVSDYAGIAERSAATLCFLRPISEGNNYKHAAPGSRVSFITNATSLRLTLFWNALITRLDTFRSTGSILIDGIETLTFACPFAANVAGKSEPVFALPAGSKTVTIVWPYAAGLELHKVEVNTGSAMAIAARQGVKLAVAGDSISHGFSATRSTLTWSYKLAVLKGWQLVSIANGSEGAVAANGSALAGLGADRVTYMIGYNNFVAQTPIATFQTAVQGWIANARAALPAAKIYLVSPIYSPNSNTITLQQYRNAVQAAELAAGDAETFFINGLSIMTNNADRLVDGIHPNDIGAAELAANISPLVSV</sequence>
<evidence type="ECO:0000313" key="2">
    <source>
        <dbReference type="EMBL" id="MET3577670.1"/>
    </source>
</evidence>
<dbReference type="SUPFAM" id="SSF52266">
    <property type="entry name" value="SGNH hydrolase"/>
    <property type="match status" value="1"/>
</dbReference>
<accession>A0ABV2GH94</accession>
<feature type="domain" description="SGNH hydrolase-type esterase" evidence="1">
    <location>
        <begin position="166"/>
        <end position="321"/>
    </location>
</feature>
<gene>
    <name evidence="2" type="ORF">ABID19_000685</name>
</gene>
<evidence type="ECO:0000259" key="1">
    <source>
        <dbReference type="Pfam" id="PF13472"/>
    </source>
</evidence>
<organism evidence="2 3">
    <name type="scientific">Mesorhizobium robiniae</name>
    <dbReference type="NCBI Taxonomy" id="559315"/>
    <lineage>
        <taxon>Bacteria</taxon>
        <taxon>Pseudomonadati</taxon>
        <taxon>Pseudomonadota</taxon>
        <taxon>Alphaproteobacteria</taxon>
        <taxon>Hyphomicrobiales</taxon>
        <taxon>Phyllobacteriaceae</taxon>
        <taxon>Mesorhizobium</taxon>
    </lineage>
</organism>
<name>A0ABV2GH94_9HYPH</name>
<dbReference type="Gene3D" id="2.60.120.260">
    <property type="entry name" value="Galactose-binding domain-like"/>
    <property type="match status" value="1"/>
</dbReference>
<dbReference type="RefSeq" id="WP_354487978.1">
    <property type="nucleotide sequence ID" value="NZ_JBEPMC010000001.1"/>
</dbReference>
<dbReference type="Pfam" id="PF13472">
    <property type="entry name" value="Lipase_GDSL_2"/>
    <property type="match status" value="1"/>
</dbReference>
<dbReference type="Proteomes" id="UP001549204">
    <property type="component" value="Unassembled WGS sequence"/>
</dbReference>
<evidence type="ECO:0000313" key="3">
    <source>
        <dbReference type="Proteomes" id="UP001549204"/>
    </source>
</evidence>
<dbReference type="CDD" id="cd00229">
    <property type="entry name" value="SGNH_hydrolase"/>
    <property type="match status" value="1"/>
</dbReference>
<dbReference type="EMBL" id="JBEPMC010000001">
    <property type="protein sequence ID" value="MET3577670.1"/>
    <property type="molecule type" value="Genomic_DNA"/>
</dbReference>